<dbReference type="AlphaFoldDB" id="A0A3D4V4B2"/>
<dbReference type="EMBL" id="DPIY01000002">
    <property type="protein sequence ID" value="HCT55943.1"/>
    <property type="molecule type" value="Genomic_DNA"/>
</dbReference>
<evidence type="ECO:0000313" key="2">
    <source>
        <dbReference type="Proteomes" id="UP000264071"/>
    </source>
</evidence>
<dbReference type="Proteomes" id="UP000264071">
    <property type="component" value="Unassembled WGS sequence"/>
</dbReference>
<evidence type="ECO:0000313" key="1">
    <source>
        <dbReference type="EMBL" id="HCT55943.1"/>
    </source>
</evidence>
<protein>
    <submittedName>
        <fullName evidence="1">Uncharacterized protein</fullName>
    </submittedName>
</protein>
<proteinExistence type="predicted"/>
<comment type="caution">
    <text evidence="1">The sequence shown here is derived from an EMBL/GenBank/DDBJ whole genome shotgun (WGS) entry which is preliminary data.</text>
</comment>
<name>A0A3D4V4B2_9BACT</name>
<sequence>MGLSVSNVIAWDFTSASTPLASKIGQAATFSLLNGADITEANGIRLLTSGDRADLSCAAGGRLVGWTHPYTMVSVFICPRTGSAVSIPMGRRVTSAGANILGNGASGSSGAIHVVNSGTGINPTATAPNGTPVVLITEFRANGTAVWFGATSMWSNAVSYTMPALNTTDIIRFGPGDGNTAAMTAQGFALVPGVLSAADRTALAANWRTALFQPRRAATVYQLLAA</sequence>
<reference evidence="1 2" key="1">
    <citation type="journal article" date="2018" name="Nat. Biotechnol.">
        <title>A standardized bacterial taxonomy based on genome phylogeny substantially revises the tree of life.</title>
        <authorList>
            <person name="Parks D.H."/>
            <person name="Chuvochina M."/>
            <person name="Waite D.W."/>
            <person name="Rinke C."/>
            <person name="Skarshewski A."/>
            <person name="Chaumeil P.A."/>
            <person name="Hugenholtz P."/>
        </authorList>
    </citation>
    <scope>NUCLEOTIDE SEQUENCE [LARGE SCALE GENOMIC DNA]</scope>
    <source>
        <strain evidence="1">UBA8844</strain>
    </source>
</reference>
<gene>
    <name evidence="1" type="ORF">DGD08_01880</name>
</gene>
<organism evidence="1 2">
    <name type="scientific">Gemmatimonas aurantiaca</name>
    <dbReference type="NCBI Taxonomy" id="173480"/>
    <lineage>
        <taxon>Bacteria</taxon>
        <taxon>Pseudomonadati</taxon>
        <taxon>Gemmatimonadota</taxon>
        <taxon>Gemmatimonadia</taxon>
        <taxon>Gemmatimonadales</taxon>
        <taxon>Gemmatimonadaceae</taxon>
        <taxon>Gemmatimonas</taxon>
    </lineage>
</organism>
<accession>A0A3D4V4B2</accession>